<evidence type="ECO:0000313" key="4">
    <source>
        <dbReference type="Proteomes" id="UP000001876"/>
    </source>
</evidence>
<reference evidence="3 4" key="1">
    <citation type="journal article" date="2009" name="Science">
        <title>Green evolution and dynamic adaptations revealed by genomes of the marine picoeukaryotes Micromonas.</title>
        <authorList>
            <person name="Worden A.Z."/>
            <person name="Lee J.H."/>
            <person name="Mock T."/>
            <person name="Rouze P."/>
            <person name="Simmons M.P."/>
            <person name="Aerts A.L."/>
            <person name="Allen A.E."/>
            <person name="Cuvelier M.L."/>
            <person name="Derelle E."/>
            <person name="Everett M.V."/>
            <person name="Foulon E."/>
            <person name="Grimwood J."/>
            <person name="Gundlach H."/>
            <person name="Henrissat B."/>
            <person name="Napoli C."/>
            <person name="McDonald S.M."/>
            <person name="Parker M.S."/>
            <person name="Rombauts S."/>
            <person name="Salamov A."/>
            <person name="Von Dassow P."/>
            <person name="Badger J.H."/>
            <person name="Coutinho P.M."/>
            <person name="Demir E."/>
            <person name="Dubchak I."/>
            <person name="Gentemann C."/>
            <person name="Eikrem W."/>
            <person name="Gready J.E."/>
            <person name="John U."/>
            <person name="Lanier W."/>
            <person name="Lindquist E.A."/>
            <person name="Lucas S."/>
            <person name="Mayer K.F."/>
            <person name="Moreau H."/>
            <person name="Not F."/>
            <person name="Otillar R."/>
            <person name="Panaud O."/>
            <person name="Pangilinan J."/>
            <person name="Paulsen I."/>
            <person name="Piegu B."/>
            <person name="Poliakov A."/>
            <person name="Robbens S."/>
            <person name="Schmutz J."/>
            <person name="Toulza E."/>
            <person name="Wyss T."/>
            <person name="Zelensky A."/>
            <person name="Zhou K."/>
            <person name="Armbrust E.V."/>
            <person name="Bhattacharya D."/>
            <person name="Goodenough U.W."/>
            <person name="Van de Peer Y."/>
            <person name="Grigoriev I.V."/>
        </authorList>
    </citation>
    <scope>NUCLEOTIDE SEQUENCE [LARGE SCALE GENOMIC DNA]</scope>
    <source>
        <strain evidence="3 4">CCMP1545</strain>
    </source>
</reference>
<dbReference type="InterPro" id="IPR022111">
    <property type="entry name" value="Rhodanese_C"/>
</dbReference>
<dbReference type="OMA" id="GNCWGFW"/>
<dbReference type="Proteomes" id="UP000001876">
    <property type="component" value="Unassembled WGS sequence"/>
</dbReference>
<dbReference type="InterPro" id="IPR001763">
    <property type="entry name" value="Rhodanese-like_dom"/>
</dbReference>
<dbReference type="KEGG" id="mpp:MICPUCDRAFT_50491"/>
<dbReference type="eggNOG" id="KOG2551">
    <property type="taxonomic scope" value="Eukaryota"/>
</dbReference>
<dbReference type="PROSITE" id="PS50206">
    <property type="entry name" value="RHODANESE_3"/>
    <property type="match status" value="1"/>
</dbReference>
<evidence type="ECO:0000313" key="3">
    <source>
        <dbReference type="EMBL" id="EEH60343.1"/>
    </source>
</evidence>
<dbReference type="Pfam" id="PF00581">
    <property type="entry name" value="Rhodanese"/>
    <property type="match status" value="1"/>
</dbReference>
<dbReference type="InterPro" id="IPR036873">
    <property type="entry name" value="Rhodanese-like_dom_sf"/>
</dbReference>
<dbReference type="OrthoDB" id="498636at2759"/>
<dbReference type="Pfam" id="PF17773">
    <property type="entry name" value="UPF0176_N"/>
    <property type="match status" value="1"/>
</dbReference>
<sequence length="447" mass="47238">MQEGDVGVAAVPVNGRRLPRGESDVLPAPSVLGRGCETCDASLGRIVLFFAYRRLRDPSGVVDRLRATCEAHGVTGKIRVGAEGINGTAAGSIAGIDALRRACENDEDEGLRDAARSIDWKPTPGCAHLFDALSVRLVPEIVPFEGAPLQLGARDRSGRRRRVEEREEAADDAAAATPPPPPPTRGCPIAFVDPLDFHRAVLASSATTSAAAAAADAEADDADVVVLDVRNWYESRVGHFDGARLLPLRRFGQLPEYFDSRCPPDLVAGKEVYMYCTGGIRCEKAAEYLAGLAPGPDGAPRAPRAVKKLRGGIVAYQRDVADGEGRERSAFKGCNFVFDKRGAVRVTDDVVPSAWCDGCGVESDALGKCRGSGCHAILVACASCAAAGVYCCAACRAQDDDAAAAVAAATDGCGNKKRQRRKPCDCDGYAARERRLLPRAPTTEDAT</sequence>
<accession>C1MI98</accession>
<dbReference type="RefSeq" id="XP_003055091.1">
    <property type="nucleotide sequence ID" value="XM_003055045.1"/>
</dbReference>
<dbReference type="SMART" id="SM00450">
    <property type="entry name" value="RHOD"/>
    <property type="match status" value="1"/>
</dbReference>
<evidence type="ECO:0000259" key="2">
    <source>
        <dbReference type="PROSITE" id="PS50206"/>
    </source>
</evidence>
<organism evidence="4">
    <name type="scientific">Micromonas pusilla (strain CCMP1545)</name>
    <name type="common">Picoplanktonic green alga</name>
    <dbReference type="NCBI Taxonomy" id="564608"/>
    <lineage>
        <taxon>Eukaryota</taxon>
        <taxon>Viridiplantae</taxon>
        <taxon>Chlorophyta</taxon>
        <taxon>Mamiellophyceae</taxon>
        <taxon>Mamiellales</taxon>
        <taxon>Mamiellaceae</taxon>
        <taxon>Micromonas</taxon>
    </lineage>
</organism>
<dbReference type="Pfam" id="PF12368">
    <property type="entry name" value="Rhodanese_C"/>
    <property type="match status" value="1"/>
</dbReference>
<proteinExistence type="predicted"/>
<dbReference type="InterPro" id="IPR040503">
    <property type="entry name" value="TRHO_N"/>
</dbReference>
<dbReference type="SUPFAM" id="SSF52821">
    <property type="entry name" value="Rhodanese/Cell cycle control phosphatase"/>
    <property type="match status" value="1"/>
</dbReference>
<dbReference type="PANTHER" id="PTHR43268:SF6">
    <property type="entry name" value="THIOSULFATE SULFURTRANSFERASE_RHODANESE-LIKE DOMAIN-CONTAINING PROTEIN 2"/>
    <property type="match status" value="1"/>
</dbReference>
<dbReference type="Gene3D" id="3.30.70.100">
    <property type="match status" value="1"/>
</dbReference>
<name>C1MI98_MICPC</name>
<dbReference type="EMBL" id="GG663735">
    <property type="protein sequence ID" value="EEH60343.1"/>
    <property type="molecule type" value="Genomic_DNA"/>
</dbReference>
<dbReference type="AlphaFoldDB" id="C1MI98"/>
<gene>
    <name evidence="3" type="ORF">MICPUCDRAFT_50491</name>
</gene>
<feature type="domain" description="Rhodanese" evidence="2">
    <location>
        <begin position="220"/>
        <end position="325"/>
    </location>
</feature>
<dbReference type="PANTHER" id="PTHR43268">
    <property type="entry name" value="THIOSULFATE SULFURTRANSFERASE/RHODANESE-LIKE DOMAIN-CONTAINING PROTEIN 2"/>
    <property type="match status" value="1"/>
</dbReference>
<dbReference type="GeneID" id="9680853"/>
<protein>
    <submittedName>
        <fullName evidence="3">Predicted protein</fullName>
    </submittedName>
</protein>
<dbReference type="InterPro" id="IPR020936">
    <property type="entry name" value="TrhO"/>
</dbReference>
<keyword evidence="4" id="KW-1185">Reference proteome</keyword>
<evidence type="ECO:0000256" key="1">
    <source>
        <dbReference type="SAM" id="MobiDB-lite"/>
    </source>
</evidence>
<dbReference type="Gene3D" id="3.40.250.10">
    <property type="entry name" value="Rhodanese-like domain"/>
    <property type="match status" value="1"/>
</dbReference>
<dbReference type="STRING" id="564608.C1MI98"/>
<feature type="region of interest" description="Disordered" evidence="1">
    <location>
        <begin position="153"/>
        <end position="184"/>
    </location>
</feature>